<dbReference type="OrthoDB" id="9807456at2"/>
<dbReference type="GO" id="GO:0035870">
    <property type="term" value="F:dITP diphosphatase activity"/>
    <property type="evidence" value="ECO:0007669"/>
    <property type="project" value="UniProtKB-UniRule"/>
</dbReference>
<dbReference type="FunFam" id="3.90.950.10:FF:000001">
    <property type="entry name" value="dITP/XTP pyrophosphatase"/>
    <property type="match status" value="1"/>
</dbReference>
<dbReference type="GO" id="GO:0000166">
    <property type="term" value="F:nucleotide binding"/>
    <property type="evidence" value="ECO:0007669"/>
    <property type="project" value="UniProtKB-KW"/>
</dbReference>
<dbReference type="PANTHER" id="PTHR11067">
    <property type="entry name" value="INOSINE TRIPHOSPHATE PYROPHOSPHATASE/HAM1 PROTEIN"/>
    <property type="match status" value="1"/>
</dbReference>
<evidence type="ECO:0000256" key="11">
    <source>
        <dbReference type="RuleBase" id="RU003781"/>
    </source>
</evidence>
<evidence type="ECO:0000256" key="5">
    <source>
        <dbReference type="ARBA" id="ARBA00022801"/>
    </source>
</evidence>
<feature type="binding site" evidence="10">
    <location>
        <begin position="7"/>
        <end position="12"/>
    </location>
    <ligand>
        <name>substrate</name>
    </ligand>
</feature>
<protein>
    <recommendedName>
        <fullName evidence="10">dITP/XTP pyrophosphatase</fullName>
        <ecNumber evidence="10">3.6.1.66</ecNumber>
    </recommendedName>
    <alternativeName>
        <fullName evidence="10">Non-canonical purine NTP pyrophosphatase</fullName>
    </alternativeName>
    <alternativeName>
        <fullName evidence="10">Non-standard purine NTP pyrophosphatase</fullName>
    </alternativeName>
    <alternativeName>
        <fullName evidence="10">Nucleoside-triphosphate diphosphatase</fullName>
    </alternativeName>
    <alternativeName>
        <fullName evidence="10">Nucleoside-triphosphate pyrophosphatase</fullName>
        <shortName evidence="10">NTPase</shortName>
    </alternativeName>
</protein>
<comment type="catalytic activity">
    <reaction evidence="9 10">
        <text>XTP + H2O = XMP + diphosphate + H(+)</text>
        <dbReference type="Rhea" id="RHEA:28610"/>
        <dbReference type="ChEBI" id="CHEBI:15377"/>
        <dbReference type="ChEBI" id="CHEBI:15378"/>
        <dbReference type="ChEBI" id="CHEBI:33019"/>
        <dbReference type="ChEBI" id="CHEBI:57464"/>
        <dbReference type="ChEBI" id="CHEBI:61314"/>
        <dbReference type="EC" id="3.6.1.66"/>
    </reaction>
</comment>
<dbReference type="SUPFAM" id="SSF52972">
    <property type="entry name" value="ITPase-like"/>
    <property type="match status" value="1"/>
</dbReference>
<feature type="active site" description="Proton acceptor" evidence="10">
    <location>
        <position position="76"/>
    </location>
</feature>
<dbReference type="GO" id="GO:0009117">
    <property type="term" value="P:nucleotide metabolic process"/>
    <property type="evidence" value="ECO:0007669"/>
    <property type="project" value="UniProtKB-KW"/>
</dbReference>
<dbReference type="GO" id="GO:0009146">
    <property type="term" value="P:purine nucleoside triphosphate catabolic process"/>
    <property type="evidence" value="ECO:0007669"/>
    <property type="project" value="UniProtKB-UniRule"/>
</dbReference>
<dbReference type="EC" id="3.6.1.66" evidence="10"/>
<keyword evidence="6 10" id="KW-0460">Magnesium</keyword>
<dbReference type="InterPro" id="IPR029001">
    <property type="entry name" value="ITPase-like_fam"/>
</dbReference>
<dbReference type="CDD" id="cd00515">
    <property type="entry name" value="HAM1"/>
    <property type="match status" value="1"/>
</dbReference>
<dbReference type="GO" id="GO:0017111">
    <property type="term" value="F:ribonucleoside triphosphate phosphatase activity"/>
    <property type="evidence" value="ECO:0007669"/>
    <property type="project" value="InterPro"/>
</dbReference>
<feature type="binding site" evidence="10">
    <location>
        <position position="77"/>
    </location>
    <ligand>
        <name>substrate</name>
    </ligand>
</feature>
<sequence length="209" mass="23609">MKLVLATKNKHKVEEIKQILKIYLDDELYSRIEILSAGDFIGVPEIEEDGKTYIENALKKAKEIHKFTGLPSIADDSGIEVDFLNGEPGVYSARYAGLRATDEENNRKLLKKLEGVPLEKRTATFKCVIAYVNKNEEKIFEGETKGKVIFEPRGMGGFGYDPLFVPDGYELTYAEMPEDLKNKISHRSKAIQKFAEFLTLILKTKAGLE</sequence>
<dbReference type="Gene3D" id="3.90.950.10">
    <property type="match status" value="1"/>
</dbReference>
<dbReference type="AlphaFoldDB" id="A0A656D2X6"/>
<evidence type="ECO:0000256" key="6">
    <source>
        <dbReference type="ARBA" id="ARBA00022842"/>
    </source>
</evidence>
<dbReference type="GO" id="GO:0036220">
    <property type="term" value="F:ITP diphosphatase activity"/>
    <property type="evidence" value="ECO:0007669"/>
    <property type="project" value="UniProtKB-UniRule"/>
</dbReference>
<comment type="similarity">
    <text evidence="1 10 11">Belongs to the HAM1 NTPase family.</text>
</comment>
<organism evidence="12 13">
    <name type="scientific">Kryptobacter tengchongensis</name>
    <dbReference type="NCBI Taxonomy" id="1643429"/>
    <lineage>
        <taxon>Bacteria</taxon>
        <taxon>Pseudomonadati</taxon>
        <taxon>Candidatus Kryptoniota</taxon>
        <taxon>Candidatus Kryptobacter</taxon>
    </lineage>
</organism>
<dbReference type="InterPro" id="IPR002637">
    <property type="entry name" value="RdgB/HAM1"/>
</dbReference>
<dbReference type="PANTHER" id="PTHR11067:SF9">
    <property type="entry name" value="INOSINE TRIPHOSPHATE PYROPHOSPHATASE"/>
    <property type="match status" value="1"/>
</dbReference>
<reference evidence="12 13" key="1">
    <citation type="submission" date="2015-11" db="EMBL/GenBank/DDBJ databases">
        <authorList>
            <person name="Varghese N."/>
        </authorList>
    </citation>
    <scope>NUCLEOTIDE SEQUENCE [LARGE SCALE GENOMIC DNA]</scope>
    <source>
        <strain evidence="12 13">JGI-24</strain>
    </source>
</reference>
<evidence type="ECO:0000256" key="10">
    <source>
        <dbReference type="HAMAP-Rule" id="MF_01405"/>
    </source>
</evidence>
<evidence type="ECO:0000256" key="7">
    <source>
        <dbReference type="ARBA" id="ARBA00023080"/>
    </source>
</evidence>
<dbReference type="EMBL" id="CZVU01000003">
    <property type="protein sequence ID" value="CUS96643.1"/>
    <property type="molecule type" value="Genomic_DNA"/>
</dbReference>
<name>A0A656D2X6_KRYT1</name>
<evidence type="ECO:0000313" key="12">
    <source>
        <dbReference type="EMBL" id="CUS96643.1"/>
    </source>
</evidence>
<keyword evidence="5 10" id="KW-0378">Hydrolase</keyword>
<dbReference type="HAMAP" id="MF_01405">
    <property type="entry name" value="Non_canon_purine_NTPase"/>
    <property type="match status" value="1"/>
</dbReference>
<dbReference type="Proteomes" id="UP000243065">
    <property type="component" value="Unassembled WGS sequence"/>
</dbReference>
<feature type="binding site" evidence="10">
    <location>
        <position position="47"/>
    </location>
    <ligand>
        <name>Mg(2+)</name>
        <dbReference type="ChEBI" id="CHEBI:18420"/>
    </ligand>
</feature>
<proteinExistence type="inferred from homology"/>
<keyword evidence="4 10" id="KW-0547">Nucleotide-binding</keyword>
<feature type="binding site" evidence="10">
    <location>
        <position position="76"/>
    </location>
    <ligand>
        <name>Mg(2+)</name>
        <dbReference type="ChEBI" id="CHEBI:18420"/>
    </ligand>
</feature>
<comment type="function">
    <text evidence="10">Pyrophosphatase that catalyzes the hydrolysis of nucleoside triphosphates to their monophosphate derivatives, with a high preference for the non-canonical purine nucleotides XTP (xanthosine triphosphate), dITP (deoxyinosine triphosphate) and ITP. Seems to function as a house-cleaning enzyme that removes non-canonical purine nucleotides from the nucleotide pool, thus preventing their incorporation into DNA/RNA and avoiding chromosomal lesions.</text>
</comment>
<comment type="subunit">
    <text evidence="2 10">Homodimer.</text>
</comment>
<dbReference type="GO" id="GO:0036222">
    <property type="term" value="F:XTP diphosphatase activity"/>
    <property type="evidence" value="ECO:0007669"/>
    <property type="project" value="UniProtKB-UniRule"/>
</dbReference>
<evidence type="ECO:0000256" key="4">
    <source>
        <dbReference type="ARBA" id="ARBA00022741"/>
    </source>
</evidence>
<keyword evidence="3 10" id="KW-0479">Metal-binding</keyword>
<gene>
    <name evidence="12" type="ORF">JGI24_00143</name>
</gene>
<evidence type="ECO:0000256" key="3">
    <source>
        <dbReference type="ARBA" id="ARBA00022723"/>
    </source>
</evidence>
<evidence type="ECO:0000256" key="2">
    <source>
        <dbReference type="ARBA" id="ARBA00011738"/>
    </source>
</evidence>
<evidence type="ECO:0000256" key="9">
    <source>
        <dbReference type="ARBA" id="ARBA00052017"/>
    </source>
</evidence>
<evidence type="ECO:0000256" key="8">
    <source>
        <dbReference type="ARBA" id="ARBA00051875"/>
    </source>
</evidence>
<keyword evidence="13" id="KW-1185">Reference proteome</keyword>
<evidence type="ECO:0000313" key="13">
    <source>
        <dbReference type="Proteomes" id="UP000243065"/>
    </source>
</evidence>
<comment type="catalytic activity">
    <reaction evidence="10">
        <text>ITP + H2O = IMP + diphosphate + H(+)</text>
        <dbReference type="Rhea" id="RHEA:29399"/>
        <dbReference type="ChEBI" id="CHEBI:15377"/>
        <dbReference type="ChEBI" id="CHEBI:15378"/>
        <dbReference type="ChEBI" id="CHEBI:33019"/>
        <dbReference type="ChEBI" id="CHEBI:58053"/>
        <dbReference type="ChEBI" id="CHEBI:61402"/>
        <dbReference type="EC" id="3.6.1.66"/>
    </reaction>
</comment>
<dbReference type="GO" id="GO:0046872">
    <property type="term" value="F:metal ion binding"/>
    <property type="evidence" value="ECO:0007669"/>
    <property type="project" value="UniProtKB-KW"/>
</dbReference>
<dbReference type="NCBIfam" id="TIGR00042">
    <property type="entry name" value="RdgB/HAM1 family non-canonical purine NTP pyrophosphatase"/>
    <property type="match status" value="1"/>
</dbReference>
<dbReference type="Pfam" id="PF01725">
    <property type="entry name" value="Ham1p_like"/>
    <property type="match status" value="1"/>
</dbReference>
<comment type="catalytic activity">
    <reaction evidence="8 10">
        <text>dITP + H2O = dIMP + diphosphate + H(+)</text>
        <dbReference type="Rhea" id="RHEA:28342"/>
        <dbReference type="ChEBI" id="CHEBI:15377"/>
        <dbReference type="ChEBI" id="CHEBI:15378"/>
        <dbReference type="ChEBI" id="CHEBI:33019"/>
        <dbReference type="ChEBI" id="CHEBI:61194"/>
        <dbReference type="ChEBI" id="CHEBI:61382"/>
        <dbReference type="EC" id="3.6.1.66"/>
    </reaction>
</comment>
<dbReference type="RefSeq" id="WP_072149645.1">
    <property type="nucleotide sequence ID" value="NZ_CZVU01000003.1"/>
</dbReference>
<keyword evidence="7 10" id="KW-0546">Nucleotide metabolism</keyword>
<evidence type="ECO:0000256" key="1">
    <source>
        <dbReference type="ARBA" id="ARBA00008023"/>
    </source>
</evidence>
<feature type="binding site" evidence="10">
    <location>
        <begin position="186"/>
        <end position="187"/>
    </location>
    <ligand>
        <name>substrate</name>
    </ligand>
</feature>
<feature type="binding site" evidence="10">
    <location>
        <begin position="158"/>
        <end position="161"/>
    </location>
    <ligand>
        <name>substrate</name>
    </ligand>
</feature>
<feature type="binding site" evidence="10">
    <location>
        <position position="181"/>
    </location>
    <ligand>
        <name>substrate</name>
    </ligand>
</feature>
<dbReference type="GO" id="GO:0005829">
    <property type="term" value="C:cytosol"/>
    <property type="evidence" value="ECO:0007669"/>
    <property type="project" value="TreeGrafter"/>
</dbReference>
<accession>A0A656D2X6</accession>
<comment type="cofactor">
    <cofactor evidence="10">
        <name>Mg(2+)</name>
        <dbReference type="ChEBI" id="CHEBI:18420"/>
    </cofactor>
    <text evidence="10">Binds 1 Mg(2+) ion per subunit.</text>
</comment>
<dbReference type="InterPro" id="IPR020922">
    <property type="entry name" value="dITP/XTP_pyrophosphatase"/>
</dbReference>